<feature type="transmembrane region" description="Helical" evidence="1">
    <location>
        <begin position="160"/>
        <end position="182"/>
    </location>
</feature>
<keyword evidence="1" id="KW-0472">Membrane</keyword>
<keyword evidence="3" id="KW-1185">Reference proteome</keyword>
<dbReference type="AlphaFoldDB" id="A0A1G6MFP3"/>
<dbReference type="OrthoDB" id="4427624at2"/>
<feature type="transmembrane region" description="Helical" evidence="1">
    <location>
        <begin position="38"/>
        <end position="58"/>
    </location>
</feature>
<feature type="transmembrane region" description="Helical" evidence="1">
    <location>
        <begin position="241"/>
        <end position="264"/>
    </location>
</feature>
<accession>A0A1G6MFP3</accession>
<proteinExistence type="predicted"/>
<gene>
    <name evidence="2" type="ORF">SAMN05216174_102518</name>
</gene>
<sequence length="269" mass="27885">MTASTETAARARPATADNPSVVTLVGTELVRLRRGFPIWYAVLAPVAIAVPLYLGSLFSPEGASGQTWQVFSRVTLEFWGVLVPMTAGLTAAMSVRADQDAWRLLMSYAVPRWRYYLGKFVALSLLSLLSSTVLAVVLSGGALLNGQLGADVGLIAAAAYAPWVAGLAGTAFALVVAVRWGLGPGVTVGVAGLLAGALTADKVFWFAIPFAWPMRVILPIAGISPNGIALPAGSPLADPGVIPLALGLSVAVGTVLLALGSWHLTRKEI</sequence>
<dbReference type="Proteomes" id="UP000199501">
    <property type="component" value="Unassembled WGS sequence"/>
</dbReference>
<keyword evidence="1" id="KW-1133">Transmembrane helix</keyword>
<dbReference type="STRING" id="1271860.SAMN05216174_102518"/>
<evidence type="ECO:0000256" key="1">
    <source>
        <dbReference type="SAM" id="Phobius"/>
    </source>
</evidence>
<feature type="transmembrane region" description="Helical" evidence="1">
    <location>
        <begin position="116"/>
        <end position="140"/>
    </location>
</feature>
<dbReference type="RefSeq" id="WP_091449238.1">
    <property type="nucleotide sequence ID" value="NZ_FMZZ01000002.1"/>
</dbReference>
<feature type="transmembrane region" description="Helical" evidence="1">
    <location>
        <begin position="78"/>
        <end position="95"/>
    </location>
</feature>
<name>A0A1G6MFP3_9PSEU</name>
<evidence type="ECO:0000313" key="3">
    <source>
        <dbReference type="Proteomes" id="UP000199501"/>
    </source>
</evidence>
<dbReference type="EMBL" id="FMZZ01000002">
    <property type="protein sequence ID" value="SDC54064.1"/>
    <property type="molecule type" value="Genomic_DNA"/>
</dbReference>
<dbReference type="CDD" id="cd21807">
    <property type="entry name" value="ABC-2_lan_permease_MutE_EpiE-like"/>
    <property type="match status" value="1"/>
</dbReference>
<evidence type="ECO:0000313" key="2">
    <source>
        <dbReference type="EMBL" id="SDC54064.1"/>
    </source>
</evidence>
<dbReference type="InterPro" id="IPR021205">
    <property type="entry name" value="Lanti_perm_SpaE/MutE/EpiE-like"/>
</dbReference>
<organism evidence="2 3">
    <name type="scientific">Actinokineospora iranica</name>
    <dbReference type="NCBI Taxonomy" id="1271860"/>
    <lineage>
        <taxon>Bacteria</taxon>
        <taxon>Bacillati</taxon>
        <taxon>Actinomycetota</taxon>
        <taxon>Actinomycetes</taxon>
        <taxon>Pseudonocardiales</taxon>
        <taxon>Pseudonocardiaceae</taxon>
        <taxon>Actinokineospora</taxon>
    </lineage>
</organism>
<protein>
    <submittedName>
        <fullName evidence="2">ABC-2 type transport system permease protein</fullName>
    </submittedName>
</protein>
<keyword evidence="1" id="KW-0812">Transmembrane</keyword>
<dbReference type="Pfam" id="PF12730">
    <property type="entry name" value="ABC2_membrane_4"/>
    <property type="match status" value="1"/>
</dbReference>
<reference evidence="3" key="1">
    <citation type="submission" date="2016-10" db="EMBL/GenBank/DDBJ databases">
        <authorList>
            <person name="Varghese N."/>
            <person name="Submissions S."/>
        </authorList>
    </citation>
    <scope>NUCLEOTIDE SEQUENCE [LARGE SCALE GENOMIC DNA]</scope>
    <source>
        <strain evidence="3">IBRC-M 10403</strain>
    </source>
</reference>